<protein>
    <submittedName>
        <fullName evidence="2">Uncharacterized protein</fullName>
    </submittedName>
</protein>
<reference evidence="2 3" key="1">
    <citation type="submission" date="2018-11" db="EMBL/GenBank/DDBJ databases">
        <authorList>
            <consortium name="Pathogen Informatics"/>
        </authorList>
    </citation>
    <scope>NUCLEOTIDE SEQUENCE [LARGE SCALE GENOMIC DNA]</scope>
</reference>
<keyword evidence="3" id="KW-1185">Reference proteome</keyword>
<evidence type="ECO:0000313" key="3">
    <source>
        <dbReference type="Proteomes" id="UP000270094"/>
    </source>
</evidence>
<feature type="region of interest" description="Disordered" evidence="1">
    <location>
        <begin position="153"/>
        <end position="188"/>
    </location>
</feature>
<sequence length="343" mass="39212">MEDNSEEHLFQLLFPGAHYNLSTASSFGRSHSRRVNPRFCVFRSVDSETAYYGDEEIPVVKPGDSNQRLTRSKTAWFDNSVDNFLKPSTIPIVTVEDESQEDDYILLTAYQPRIKVALLQTQDLFRNAGFQNRKRPMLSHELKFFSRKGAIIPESPVETDSPDDPGVPTFSFTSPSFNDADDSSYDNDKSFDASERLSVKSVECRRQLIFSETPSTRRSTFASKKSTTLAVSPSFTCDNSLRRKSVYVRETLSMSAKVPRKLSRMFSGFGDDTLSRKMRLTVPQMGCEEFNRITRKYSRELVKNVLFVPRGAIRIVRLSNERFFDVDNIAELLRTSLSYAQKK</sequence>
<gene>
    <name evidence="2" type="ORF">SVUK_LOCUS9295</name>
</gene>
<dbReference type="Proteomes" id="UP000270094">
    <property type="component" value="Unassembled WGS sequence"/>
</dbReference>
<dbReference type="OrthoDB" id="10434852at2759"/>
<proteinExistence type="predicted"/>
<organism evidence="2 3">
    <name type="scientific">Strongylus vulgaris</name>
    <name type="common">Blood worm</name>
    <dbReference type="NCBI Taxonomy" id="40348"/>
    <lineage>
        <taxon>Eukaryota</taxon>
        <taxon>Metazoa</taxon>
        <taxon>Ecdysozoa</taxon>
        <taxon>Nematoda</taxon>
        <taxon>Chromadorea</taxon>
        <taxon>Rhabditida</taxon>
        <taxon>Rhabditina</taxon>
        <taxon>Rhabditomorpha</taxon>
        <taxon>Strongyloidea</taxon>
        <taxon>Strongylidae</taxon>
        <taxon>Strongylus</taxon>
    </lineage>
</organism>
<accession>A0A3P7JE15</accession>
<evidence type="ECO:0000256" key="1">
    <source>
        <dbReference type="SAM" id="MobiDB-lite"/>
    </source>
</evidence>
<dbReference type="AlphaFoldDB" id="A0A3P7JE15"/>
<evidence type="ECO:0000313" key="2">
    <source>
        <dbReference type="EMBL" id="VDM74297.1"/>
    </source>
</evidence>
<dbReference type="EMBL" id="UYYB01094437">
    <property type="protein sequence ID" value="VDM74297.1"/>
    <property type="molecule type" value="Genomic_DNA"/>
</dbReference>
<name>A0A3P7JE15_STRVU</name>